<gene>
    <name evidence="2" type="ORF">ACFQ4L_00485</name>
</gene>
<sequence>MKKFVREHLYLLFVVFVILTLGGIYLVKTDAPIIEVGIQQHQFVRHEKNENHQLTSIEKYWEKQLASNFSEDEIRSGAIIVIAAAFILLICQPIIIWLFFGNQTKHPAAKVKRKPLLNRQYGPCRIDKDLDKNFKPY</sequence>
<organism evidence="2 3">
    <name type="scientific">Lapidilactobacillus mulanensis</name>
    <dbReference type="NCBI Taxonomy" id="2485999"/>
    <lineage>
        <taxon>Bacteria</taxon>
        <taxon>Bacillati</taxon>
        <taxon>Bacillota</taxon>
        <taxon>Bacilli</taxon>
        <taxon>Lactobacillales</taxon>
        <taxon>Lactobacillaceae</taxon>
        <taxon>Lapidilactobacillus</taxon>
    </lineage>
</organism>
<proteinExistence type="predicted"/>
<protein>
    <submittedName>
        <fullName evidence="2">Uncharacterized protein</fullName>
    </submittedName>
</protein>
<keyword evidence="1" id="KW-0472">Membrane</keyword>
<evidence type="ECO:0000256" key="1">
    <source>
        <dbReference type="SAM" id="Phobius"/>
    </source>
</evidence>
<name>A0ABW4DLB8_9LACO</name>
<dbReference type="RefSeq" id="WP_125578747.1">
    <property type="nucleotide sequence ID" value="NZ_JBHTOF010000010.1"/>
</dbReference>
<feature type="transmembrane region" description="Helical" evidence="1">
    <location>
        <begin position="9"/>
        <end position="27"/>
    </location>
</feature>
<evidence type="ECO:0000313" key="3">
    <source>
        <dbReference type="Proteomes" id="UP001597244"/>
    </source>
</evidence>
<evidence type="ECO:0000313" key="2">
    <source>
        <dbReference type="EMBL" id="MFD1464568.1"/>
    </source>
</evidence>
<keyword evidence="3" id="KW-1185">Reference proteome</keyword>
<comment type="caution">
    <text evidence="2">The sequence shown here is derived from an EMBL/GenBank/DDBJ whole genome shotgun (WGS) entry which is preliminary data.</text>
</comment>
<feature type="transmembrane region" description="Helical" evidence="1">
    <location>
        <begin position="78"/>
        <end position="100"/>
    </location>
</feature>
<dbReference type="Proteomes" id="UP001597244">
    <property type="component" value="Unassembled WGS sequence"/>
</dbReference>
<accession>A0ABW4DLB8</accession>
<reference evidence="3" key="1">
    <citation type="journal article" date="2019" name="Int. J. Syst. Evol. Microbiol.">
        <title>The Global Catalogue of Microorganisms (GCM) 10K type strain sequencing project: providing services to taxonomists for standard genome sequencing and annotation.</title>
        <authorList>
            <consortium name="The Broad Institute Genomics Platform"/>
            <consortium name="The Broad Institute Genome Sequencing Center for Infectious Disease"/>
            <person name="Wu L."/>
            <person name="Ma J."/>
        </authorList>
    </citation>
    <scope>NUCLEOTIDE SEQUENCE [LARGE SCALE GENOMIC DNA]</scope>
    <source>
        <strain evidence="3">CCM 8951</strain>
    </source>
</reference>
<dbReference type="EMBL" id="JBHTOF010000010">
    <property type="protein sequence ID" value="MFD1464568.1"/>
    <property type="molecule type" value="Genomic_DNA"/>
</dbReference>
<keyword evidence="1" id="KW-1133">Transmembrane helix</keyword>
<keyword evidence="1" id="KW-0812">Transmembrane</keyword>